<dbReference type="AlphaFoldDB" id="A0A0C3KQY9"/>
<name>A0A0C3KQY9_PISTI</name>
<dbReference type="InParanoid" id="A0A0C3KQY9"/>
<dbReference type="EMBL" id="KN831949">
    <property type="protein sequence ID" value="KIO11932.1"/>
    <property type="molecule type" value="Genomic_DNA"/>
</dbReference>
<evidence type="ECO:0000313" key="2">
    <source>
        <dbReference type="Proteomes" id="UP000054217"/>
    </source>
</evidence>
<reference evidence="1 2" key="1">
    <citation type="submission" date="2014-04" db="EMBL/GenBank/DDBJ databases">
        <authorList>
            <consortium name="DOE Joint Genome Institute"/>
            <person name="Kuo A."/>
            <person name="Kohler A."/>
            <person name="Costa M.D."/>
            <person name="Nagy L.G."/>
            <person name="Floudas D."/>
            <person name="Copeland A."/>
            <person name="Barry K.W."/>
            <person name="Cichocki N."/>
            <person name="Veneault-Fourrey C."/>
            <person name="LaButti K."/>
            <person name="Lindquist E.A."/>
            <person name="Lipzen A."/>
            <person name="Lundell T."/>
            <person name="Morin E."/>
            <person name="Murat C."/>
            <person name="Sun H."/>
            <person name="Tunlid A."/>
            <person name="Henrissat B."/>
            <person name="Grigoriev I.V."/>
            <person name="Hibbett D.S."/>
            <person name="Martin F."/>
            <person name="Nordberg H.P."/>
            <person name="Cantor M.N."/>
            <person name="Hua S.X."/>
        </authorList>
    </citation>
    <scope>NUCLEOTIDE SEQUENCE [LARGE SCALE GENOMIC DNA]</scope>
    <source>
        <strain evidence="1 2">Marx 270</strain>
    </source>
</reference>
<organism evidence="1 2">
    <name type="scientific">Pisolithus tinctorius Marx 270</name>
    <dbReference type="NCBI Taxonomy" id="870435"/>
    <lineage>
        <taxon>Eukaryota</taxon>
        <taxon>Fungi</taxon>
        <taxon>Dikarya</taxon>
        <taxon>Basidiomycota</taxon>
        <taxon>Agaricomycotina</taxon>
        <taxon>Agaricomycetes</taxon>
        <taxon>Agaricomycetidae</taxon>
        <taxon>Boletales</taxon>
        <taxon>Sclerodermatineae</taxon>
        <taxon>Pisolithaceae</taxon>
        <taxon>Pisolithus</taxon>
    </lineage>
</organism>
<accession>A0A0C3KQY9</accession>
<evidence type="ECO:0000313" key="1">
    <source>
        <dbReference type="EMBL" id="KIO11932.1"/>
    </source>
</evidence>
<protein>
    <submittedName>
        <fullName evidence="1">Uncharacterized protein</fullName>
    </submittedName>
</protein>
<dbReference type="OrthoDB" id="3041441at2759"/>
<reference evidence="2" key="2">
    <citation type="submission" date="2015-01" db="EMBL/GenBank/DDBJ databases">
        <title>Evolutionary Origins and Diversification of the Mycorrhizal Mutualists.</title>
        <authorList>
            <consortium name="DOE Joint Genome Institute"/>
            <consortium name="Mycorrhizal Genomics Consortium"/>
            <person name="Kohler A."/>
            <person name="Kuo A."/>
            <person name="Nagy L.G."/>
            <person name="Floudas D."/>
            <person name="Copeland A."/>
            <person name="Barry K.W."/>
            <person name="Cichocki N."/>
            <person name="Veneault-Fourrey C."/>
            <person name="LaButti K."/>
            <person name="Lindquist E.A."/>
            <person name="Lipzen A."/>
            <person name="Lundell T."/>
            <person name="Morin E."/>
            <person name="Murat C."/>
            <person name="Riley R."/>
            <person name="Ohm R."/>
            <person name="Sun H."/>
            <person name="Tunlid A."/>
            <person name="Henrissat B."/>
            <person name="Grigoriev I.V."/>
            <person name="Hibbett D.S."/>
            <person name="Martin F."/>
        </authorList>
    </citation>
    <scope>NUCLEOTIDE SEQUENCE [LARGE SCALE GENOMIC DNA]</scope>
    <source>
        <strain evidence="2">Marx 270</strain>
    </source>
</reference>
<dbReference type="STRING" id="870435.A0A0C3KQY9"/>
<proteinExistence type="predicted"/>
<sequence>MHACLRITETLDLIIKFLVDERVDNSNGTCAICHKDIARLIRCCKAFMDPALDVLWETQSSLSPLIMCLSGHFWTLEIHWSGRVVVRCLHLRIIMVGC</sequence>
<dbReference type="HOGENOM" id="CLU_167725_0_0_1"/>
<dbReference type="Proteomes" id="UP000054217">
    <property type="component" value="Unassembled WGS sequence"/>
</dbReference>
<keyword evidence="2" id="KW-1185">Reference proteome</keyword>
<gene>
    <name evidence="1" type="ORF">M404DRAFT_805591</name>
</gene>